<dbReference type="InterPro" id="IPR018769">
    <property type="entry name" value="VgrG2_DUF2345"/>
</dbReference>
<evidence type="ECO:0000259" key="5">
    <source>
        <dbReference type="Pfam" id="PF13296"/>
    </source>
</evidence>
<dbReference type="Pfam" id="PF05954">
    <property type="entry name" value="Phage_GPD"/>
    <property type="match status" value="1"/>
</dbReference>
<dbReference type="InterPro" id="IPR017847">
    <property type="entry name" value="T6SS_RhsGE_Vgr_subset"/>
</dbReference>
<protein>
    <submittedName>
        <fullName evidence="6">Type VI secretion system tip protein VgrG</fullName>
    </submittedName>
</protein>
<feature type="region of interest" description="Disordered" evidence="2">
    <location>
        <begin position="581"/>
        <end position="604"/>
    </location>
</feature>
<dbReference type="Gene3D" id="2.40.50.230">
    <property type="entry name" value="Gp5 N-terminal domain"/>
    <property type="match status" value="1"/>
</dbReference>
<dbReference type="Gene3D" id="2.30.110.50">
    <property type="match status" value="1"/>
</dbReference>
<organism evidence="6 7">
    <name type="scientific">Duganella vulcania</name>
    <dbReference type="NCBI Taxonomy" id="2692166"/>
    <lineage>
        <taxon>Bacteria</taxon>
        <taxon>Pseudomonadati</taxon>
        <taxon>Pseudomonadota</taxon>
        <taxon>Betaproteobacteria</taxon>
        <taxon>Burkholderiales</taxon>
        <taxon>Oxalobacteraceae</taxon>
        <taxon>Telluria group</taxon>
        <taxon>Duganella</taxon>
    </lineage>
</organism>
<evidence type="ECO:0000259" key="4">
    <source>
        <dbReference type="Pfam" id="PF10106"/>
    </source>
</evidence>
<dbReference type="Pfam" id="PF04717">
    <property type="entry name" value="Phage_base_V"/>
    <property type="match status" value="1"/>
</dbReference>
<feature type="domain" description="DUF2345" evidence="4">
    <location>
        <begin position="690"/>
        <end position="832"/>
    </location>
</feature>
<dbReference type="InterPro" id="IPR028244">
    <property type="entry name" value="T6SS_Rhs_Vgr_dom"/>
</dbReference>
<evidence type="ECO:0000313" key="7">
    <source>
        <dbReference type="Proteomes" id="UP000447355"/>
    </source>
</evidence>
<feature type="domain" description="Putative type VI secretion system Rhs element associated Vgr" evidence="5">
    <location>
        <begin position="549"/>
        <end position="656"/>
    </location>
</feature>
<evidence type="ECO:0000259" key="3">
    <source>
        <dbReference type="Pfam" id="PF04717"/>
    </source>
</evidence>
<evidence type="ECO:0000256" key="1">
    <source>
        <dbReference type="ARBA" id="ARBA00005558"/>
    </source>
</evidence>
<dbReference type="SUPFAM" id="SSF69279">
    <property type="entry name" value="Phage tail proteins"/>
    <property type="match status" value="2"/>
</dbReference>
<dbReference type="InterPro" id="IPR006531">
    <property type="entry name" value="Gp5/Vgr_OB"/>
</dbReference>
<feature type="domain" description="Gp5/Type VI secretion system Vgr protein OB-fold" evidence="3">
    <location>
        <begin position="472"/>
        <end position="521"/>
    </location>
</feature>
<comment type="caution">
    <text evidence="6">The sequence shown here is derived from an EMBL/GenBank/DDBJ whole genome shotgun (WGS) entry which is preliminary data.</text>
</comment>
<dbReference type="Proteomes" id="UP000447355">
    <property type="component" value="Unassembled WGS sequence"/>
</dbReference>
<dbReference type="NCBIfam" id="TIGR01646">
    <property type="entry name" value="vgr_GE"/>
    <property type="match status" value="1"/>
</dbReference>
<evidence type="ECO:0000256" key="2">
    <source>
        <dbReference type="SAM" id="MobiDB-lite"/>
    </source>
</evidence>
<name>A0A845GIY0_9BURK</name>
<sequence>MGLSEAKRPIRLRLSHEQGVADDALLIKHVSGIETICGGIEYRLLCVASQAGVPTKQLIAAPVELQFVTDMGTLRSVCGIVDVAVEGESDGGLATYQLIVRDALSIMEKRSNTRVFRNQNEVDITQLLLSEWQHNNPVLARAFKFDLGQLKSNYPAREFTMQSNESDAAFLRRLWKRRGLAWFIRPGDASDTGSDDTPAHTLALFDDVSSLAQNAAGLVRYHRDDGTESRDSITAWHAVRTLTPGSVTRHSWDYARAGMMSAQESSRNDQGPLGSQFAASLDDHVVDPPHAGDDAEDYHSLGTLRMLRHEYESKCFQAESGVRDLCVGQWIGVTGHAEIDSHPAEEREFVITELHVEADNNLPKTLSDKARRLFALNRWHTDGADHGAALEQAGAERQARYANRFTCVRRGISIVPAFDPRIDLPRVQTQSVLVVGPVNEEVHCDEQGRVKVRFPGCRAVDHEHAQGAGASDTERDSAWLRVASFWASAQWGAISLPRAGDEVLVSFLNGDPDKPVITGRVHNGVAPPPDFSHSGALPGNKYLSGIKSKEVKGTRYNQLRLDDTPGQISAQLASEHGHSELNLGHLTHPRRNGQAKPRGEGAELRSDEHIALRAAKGLLLTAWQRLHAVDSQLARAEYLSLMEQCLEQFRSLGNYAAEHQALPLDDKPQAELQSKIKQWENGSNTAPDGAEGGAPVIGITAPDGLSFATPKSIVSYAGSNLDSVAQQHLQLTAGQRFNLNAGKGISLFSHHDGIKAIAHHGKLLLQSQDEDTEINAAKNVKVSASDGVIRLMAKEIHLIAEDGSFIKIGGGIKLGSKGDISQHAANFPFSGPTTMATELPTFDSGAPDQKFLLKYGPHTDGAVIAPNRKFEIDMSDGTTVKGVSDAQGKTDILQRDAMHIANVRILSDKA</sequence>
<dbReference type="SUPFAM" id="SSF69349">
    <property type="entry name" value="Phage fibre proteins"/>
    <property type="match status" value="1"/>
</dbReference>
<accession>A0A845GIY0</accession>
<dbReference type="InterPro" id="IPR006533">
    <property type="entry name" value="T6SS_Vgr_RhsGE"/>
</dbReference>
<dbReference type="Gene3D" id="3.55.50.10">
    <property type="entry name" value="Baseplate protein-like domains"/>
    <property type="match status" value="1"/>
</dbReference>
<proteinExistence type="inferred from homology"/>
<gene>
    <name evidence="6" type="primary">tssI</name>
    <name evidence="6" type="ORF">GTP90_05915</name>
</gene>
<reference evidence="6" key="1">
    <citation type="submission" date="2019-12" db="EMBL/GenBank/DDBJ databases">
        <title>Novel species isolated from a subtropical stream in China.</title>
        <authorList>
            <person name="Lu H."/>
        </authorList>
    </citation>
    <scope>NUCLEOTIDE SEQUENCE [LARGE SCALE GENOMIC DNA]</scope>
    <source>
        <strain evidence="6">FT81W</strain>
    </source>
</reference>
<dbReference type="AlphaFoldDB" id="A0A845GIY0"/>
<comment type="similarity">
    <text evidence="1">Belongs to the VgrG protein family.</text>
</comment>
<dbReference type="Pfam" id="PF10106">
    <property type="entry name" value="DUF2345"/>
    <property type="match status" value="1"/>
</dbReference>
<dbReference type="EMBL" id="WWCX01000004">
    <property type="protein sequence ID" value="MYM93392.1"/>
    <property type="molecule type" value="Genomic_DNA"/>
</dbReference>
<dbReference type="SUPFAM" id="SSF69255">
    <property type="entry name" value="gp5 N-terminal domain-like"/>
    <property type="match status" value="1"/>
</dbReference>
<dbReference type="Pfam" id="PF13296">
    <property type="entry name" value="T6SS_Vgr"/>
    <property type="match status" value="1"/>
</dbReference>
<evidence type="ECO:0000313" key="6">
    <source>
        <dbReference type="EMBL" id="MYM93392.1"/>
    </source>
</evidence>
<dbReference type="Gene3D" id="4.10.220.110">
    <property type="match status" value="1"/>
</dbReference>
<dbReference type="InterPro" id="IPR037026">
    <property type="entry name" value="Vgr_OB-fold_dom_sf"/>
</dbReference>
<dbReference type="NCBIfam" id="TIGR03361">
    <property type="entry name" value="VI_Rhs_Vgr"/>
    <property type="match status" value="1"/>
</dbReference>